<evidence type="ECO:0000313" key="3">
    <source>
        <dbReference type="Proteomes" id="UP000095042"/>
    </source>
</evidence>
<proteinExistence type="predicted"/>
<dbReference type="EMBL" id="LPWD01000025">
    <property type="protein sequence ID" value="ODS04015.1"/>
    <property type="molecule type" value="Genomic_DNA"/>
</dbReference>
<keyword evidence="1" id="KW-0732">Signal</keyword>
<protein>
    <recommendedName>
        <fullName evidence="4">DUF1508 domain-containing protein</fullName>
    </recommendedName>
</protein>
<dbReference type="AlphaFoldDB" id="A0A1E3WDW4"/>
<reference evidence="2 3" key="1">
    <citation type="journal article" date="2016" name="Environ. Microbiol.">
        <title>New Methyloceanibacter diversity from North Sea sediments includes methanotroph containing solely the soluble methane monooxygenase.</title>
        <authorList>
            <person name="Vekeman B."/>
            <person name="Kerckhof F.M."/>
            <person name="Cremers G."/>
            <person name="de Vos P."/>
            <person name="Vandamme P."/>
            <person name="Boon N."/>
            <person name="Op den Camp H.J."/>
            <person name="Heylen K."/>
        </authorList>
    </citation>
    <scope>NUCLEOTIDE SEQUENCE [LARGE SCALE GENOMIC DNA]</scope>
    <source>
        <strain evidence="2 3">R-67177</strain>
    </source>
</reference>
<sequence>MTIAILILVSTTSAFAADQFYIAKDQATNKCKIVKAKPKNDKLILVGTESYATKDAAKAARKAADECKKST</sequence>
<feature type="chain" id="PRO_5009139243" description="DUF1508 domain-containing protein" evidence="1">
    <location>
        <begin position="17"/>
        <end position="71"/>
    </location>
</feature>
<gene>
    <name evidence="2" type="ORF">AUC71_06310</name>
</gene>
<evidence type="ECO:0000256" key="1">
    <source>
        <dbReference type="SAM" id="SignalP"/>
    </source>
</evidence>
<accession>A0A1E3WDW4</accession>
<evidence type="ECO:0008006" key="4">
    <source>
        <dbReference type="Google" id="ProtNLM"/>
    </source>
</evidence>
<dbReference type="Proteomes" id="UP000095042">
    <property type="component" value="Unassembled WGS sequence"/>
</dbReference>
<keyword evidence="3" id="KW-1185">Reference proteome</keyword>
<evidence type="ECO:0000313" key="2">
    <source>
        <dbReference type="EMBL" id="ODS04015.1"/>
    </source>
</evidence>
<comment type="caution">
    <text evidence="2">The sequence shown here is derived from an EMBL/GenBank/DDBJ whole genome shotgun (WGS) entry which is preliminary data.</text>
</comment>
<name>A0A1E3WDW4_9HYPH</name>
<feature type="signal peptide" evidence="1">
    <location>
        <begin position="1"/>
        <end position="16"/>
    </location>
</feature>
<organism evidence="2 3">
    <name type="scientific">Methyloceanibacter marginalis</name>
    <dbReference type="NCBI Taxonomy" id="1774971"/>
    <lineage>
        <taxon>Bacteria</taxon>
        <taxon>Pseudomonadati</taxon>
        <taxon>Pseudomonadota</taxon>
        <taxon>Alphaproteobacteria</taxon>
        <taxon>Hyphomicrobiales</taxon>
        <taxon>Hyphomicrobiaceae</taxon>
        <taxon>Methyloceanibacter</taxon>
    </lineage>
</organism>